<reference evidence="8 9" key="1">
    <citation type="submission" date="2015-11" db="EMBL/GenBank/DDBJ databases">
        <title>Genomic analysis of 38 Legionella species identifies large and diverse effector repertoires.</title>
        <authorList>
            <person name="Burstein D."/>
            <person name="Amaro F."/>
            <person name="Zusman T."/>
            <person name="Lifshitz Z."/>
            <person name="Cohen O."/>
            <person name="Gilbert J.A."/>
            <person name="Pupko T."/>
            <person name="Shuman H.A."/>
            <person name="Segal G."/>
        </authorList>
    </citation>
    <scope>NUCLEOTIDE SEQUENCE [LARGE SCALE GENOMIC DNA]</scope>
    <source>
        <strain evidence="8 9">PX-1-G2-E2</strain>
    </source>
</reference>
<dbReference type="PIRSF" id="PIRSF036406">
    <property type="entry name" value="Hept_kin"/>
    <property type="match status" value="1"/>
</dbReference>
<comment type="caution">
    <text evidence="8">The sequence shown here is derived from an EMBL/GenBank/DDBJ whole genome shotgun (WGS) entry which is preliminary data.</text>
</comment>
<name>A0A0W0VVY7_9GAMM</name>
<dbReference type="GO" id="GO:0050201">
    <property type="term" value="F:fucokinase activity"/>
    <property type="evidence" value="ECO:0007669"/>
    <property type="project" value="TreeGrafter"/>
</dbReference>
<accession>A0A0W0VVY7</accession>
<dbReference type="InterPro" id="IPR020568">
    <property type="entry name" value="Ribosomal_Su5_D2-typ_SF"/>
</dbReference>
<dbReference type="PANTHER" id="PTHR32463">
    <property type="entry name" value="L-FUCOSE KINASE"/>
    <property type="match status" value="1"/>
</dbReference>
<dbReference type="Pfam" id="PF08544">
    <property type="entry name" value="GHMP_kinases_C"/>
    <property type="match status" value="1"/>
</dbReference>
<gene>
    <name evidence="8" type="primary">hddA</name>
    <name evidence="8" type="ORF">Lmac_3014</name>
</gene>
<dbReference type="InterPro" id="IPR013750">
    <property type="entry name" value="GHMP_kinase_C_dom"/>
</dbReference>
<evidence type="ECO:0000256" key="3">
    <source>
        <dbReference type="ARBA" id="ARBA00022777"/>
    </source>
</evidence>
<dbReference type="InterPro" id="IPR036554">
    <property type="entry name" value="GHMP_kinase_C_sf"/>
</dbReference>
<dbReference type="SUPFAM" id="SSF55060">
    <property type="entry name" value="GHMP Kinase, C-terminal domain"/>
    <property type="match status" value="1"/>
</dbReference>
<dbReference type="GO" id="GO:0005524">
    <property type="term" value="F:ATP binding"/>
    <property type="evidence" value="ECO:0007669"/>
    <property type="project" value="UniProtKB-KW"/>
</dbReference>
<evidence type="ECO:0000313" key="9">
    <source>
        <dbReference type="Proteomes" id="UP000054908"/>
    </source>
</evidence>
<evidence type="ECO:0000259" key="7">
    <source>
        <dbReference type="Pfam" id="PF08544"/>
    </source>
</evidence>
<keyword evidence="1 8" id="KW-0808">Transferase</keyword>
<evidence type="ECO:0000256" key="2">
    <source>
        <dbReference type="ARBA" id="ARBA00022741"/>
    </source>
</evidence>
<evidence type="ECO:0000256" key="1">
    <source>
        <dbReference type="ARBA" id="ARBA00022679"/>
    </source>
</evidence>
<dbReference type="InterPro" id="IPR014606">
    <property type="entry name" value="Heptose_7-P_kinase"/>
</dbReference>
<dbReference type="STRING" id="466.Lmac_3014"/>
<organism evidence="8 9">
    <name type="scientific">Legionella maceachernii</name>
    <dbReference type="NCBI Taxonomy" id="466"/>
    <lineage>
        <taxon>Bacteria</taxon>
        <taxon>Pseudomonadati</taxon>
        <taxon>Pseudomonadota</taxon>
        <taxon>Gammaproteobacteria</taxon>
        <taxon>Legionellales</taxon>
        <taxon>Legionellaceae</taxon>
        <taxon>Legionella</taxon>
    </lineage>
</organism>
<keyword evidence="2" id="KW-0547">Nucleotide-binding</keyword>
<dbReference type="InterPro" id="IPR006204">
    <property type="entry name" value="GHMP_kinase_N_dom"/>
</dbReference>
<dbReference type="PATRIC" id="fig|466.6.peg.3228"/>
<dbReference type="Gene3D" id="3.30.230.120">
    <property type="match status" value="1"/>
</dbReference>
<dbReference type="RefSeq" id="WP_058453680.1">
    <property type="nucleotide sequence ID" value="NZ_CAAAIB010000001.1"/>
</dbReference>
<dbReference type="GO" id="GO:0042352">
    <property type="term" value="P:GDP-L-fucose salvage"/>
    <property type="evidence" value="ECO:0007669"/>
    <property type="project" value="TreeGrafter"/>
</dbReference>
<dbReference type="InterPro" id="IPR052203">
    <property type="entry name" value="GHMP_Kinase-Related"/>
</dbReference>
<dbReference type="SUPFAM" id="SSF54211">
    <property type="entry name" value="Ribosomal protein S5 domain 2-like"/>
    <property type="match status" value="1"/>
</dbReference>
<dbReference type="Proteomes" id="UP000054908">
    <property type="component" value="Unassembled WGS sequence"/>
</dbReference>
<feature type="domain" description="GHMP kinase C-terminal" evidence="7">
    <location>
        <begin position="238"/>
        <end position="307"/>
    </location>
</feature>
<proteinExistence type="inferred from homology"/>
<sequence length="333" mass="37371">MIIVRTPYRISFFGGGTDYPAWYLEHGGAVLATSIDKYCYITCRYLPPFFEHKYRLVYSRIETVQHFDEFEHPAARAVLKWADLEHGLEIHHDGDLPARSGLGSSSSFTVSLVHALSALQGKHVPKEDLAKNAIYIEQEIIKENVGSQDQISAAFGGFNRIEFKKNNAPFEVAPIILNKNRLQELQGHLMLFFTGFSRIASEIAKSKIDNFKNREKELKTMSAMVDDAIQILQSPSASIEEFGQLLHQSWLYKRSLSDKISTPEIDDIYNEAMKAGAIGGKILGAGGGGFLLLFAKPEVQPQIRKRLQHLIHVPFEFESSGSRVVLYQPNGLS</sequence>
<protein>
    <submittedName>
        <fullName evidence="8">D-glycero-alpha-D-manno-heptose 7-phosphate kinase</fullName>
        <ecNumber evidence="8">2.7.1.168</ecNumber>
    </submittedName>
</protein>
<evidence type="ECO:0000259" key="6">
    <source>
        <dbReference type="Pfam" id="PF00288"/>
    </source>
</evidence>
<dbReference type="OrthoDB" id="9812992at2"/>
<evidence type="ECO:0000313" key="8">
    <source>
        <dbReference type="EMBL" id="KTD24141.1"/>
    </source>
</evidence>
<dbReference type="Pfam" id="PF00288">
    <property type="entry name" value="GHMP_kinases_N"/>
    <property type="match status" value="1"/>
</dbReference>
<dbReference type="InterPro" id="IPR001174">
    <property type="entry name" value="HddA/FKP"/>
</dbReference>
<feature type="domain" description="GHMP kinase N-terminal" evidence="6">
    <location>
        <begin position="75"/>
        <end position="157"/>
    </location>
</feature>
<dbReference type="PRINTS" id="PR00960">
    <property type="entry name" value="LMBPPROTEIN"/>
</dbReference>
<evidence type="ECO:0000256" key="5">
    <source>
        <dbReference type="ARBA" id="ARBA00038121"/>
    </source>
</evidence>
<dbReference type="EMBL" id="LNYL01000051">
    <property type="protein sequence ID" value="KTD24141.1"/>
    <property type="molecule type" value="Genomic_DNA"/>
</dbReference>
<comment type="similarity">
    <text evidence="5">Belongs to the GHMP kinase family.</text>
</comment>
<evidence type="ECO:0000256" key="4">
    <source>
        <dbReference type="ARBA" id="ARBA00022840"/>
    </source>
</evidence>
<dbReference type="PANTHER" id="PTHR32463:SF0">
    <property type="entry name" value="L-FUCOSE KINASE"/>
    <property type="match status" value="1"/>
</dbReference>
<keyword evidence="4" id="KW-0067">ATP-binding</keyword>
<dbReference type="EC" id="2.7.1.168" evidence="8"/>
<keyword evidence="3 8" id="KW-0418">Kinase</keyword>
<dbReference type="AlphaFoldDB" id="A0A0W0VVY7"/>
<keyword evidence="9" id="KW-1185">Reference proteome</keyword>